<gene>
    <name evidence="2" type="primary">X-elementORF2_714</name>
    <name evidence="2" type="ORF">NPIL_293801</name>
</gene>
<protein>
    <submittedName>
        <fullName evidence="2">Putative RNA-directed DNA polymerase from transposon X-element</fullName>
    </submittedName>
</protein>
<dbReference type="Gene3D" id="3.60.10.10">
    <property type="entry name" value="Endonuclease/exonuclease/phosphatase"/>
    <property type="match status" value="1"/>
</dbReference>
<comment type="caution">
    <text evidence="2">The sequence shown here is derived from an EMBL/GenBank/DDBJ whole genome shotgun (WGS) entry which is preliminary data.</text>
</comment>
<proteinExistence type="predicted"/>
<keyword evidence="2" id="KW-0695">RNA-directed DNA polymerase</keyword>
<dbReference type="InterPro" id="IPR036691">
    <property type="entry name" value="Endo/exonu/phosph_ase_sf"/>
</dbReference>
<keyword evidence="2" id="KW-0548">Nucleotidyltransferase</keyword>
<dbReference type="InterPro" id="IPR005135">
    <property type="entry name" value="Endo/exonuclease/phosphatase"/>
</dbReference>
<dbReference type="SUPFAM" id="SSF56219">
    <property type="entry name" value="DNase I-like"/>
    <property type="match status" value="1"/>
</dbReference>
<sequence length="136" mass="15606">MKILSWNCNSIRPKKQDFQDFIQQIDRNTIALQETRLKSSDRLNLPNYTTHRTDKTIYTGGGTALMIKSSIPHHATPINTTLIEGTVITIERRNSTPISIISVYKSPRKPMDPIELRNLFQNRWNCLIVGDLNAKL</sequence>
<dbReference type="AlphaFoldDB" id="A0A8X6PWH6"/>
<accession>A0A8X6PWH6</accession>
<evidence type="ECO:0000259" key="1">
    <source>
        <dbReference type="Pfam" id="PF03372"/>
    </source>
</evidence>
<evidence type="ECO:0000313" key="3">
    <source>
        <dbReference type="Proteomes" id="UP000887013"/>
    </source>
</evidence>
<dbReference type="Proteomes" id="UP000887013">
    <property type="component" value="Unassembled WGS sequence"/>
</dbReference>
<name>A0A8X6PWH6_NEPPI</name>
<feature type="domain" description="Endonuclease/exonuclease/phosphatase" evidence="1">
    <location>
        <begin position="4"/>
        <end position="134"/>
    </location>
</feature>
<keyword evidence="2" id="KW-0808">Transferase</keyword>
<dbReference type="Pfam" id="PF03372">
    <property type="entry name" value="Exo_endo_phos"/>
    <property type="match status" value="1"/>
</dbReference>
<dbReference type="EMBL" id="BMAW01121105">
    <property type="protein sequence ID" value="GFT92650.1"/>
    <property type="molecule type" value="Genomic_DNA"/>
</dbReference>
<dbReference type="GO" id="GO:0003964">
    <property type="term" value="F:RNA-directed DNA polymerase activity"/>
    <property type="evidence" value="ECO:0007669"/>
    <property type="project" value="UniProtKB-KW"/>
</dbReference>
<reference evidence="2" key="1">
    <citation type="submission" date="2020-08" db="EMBL/GenBank/DDBJ databases">
        <title>Multicomponent nature underlies the extraordinary mechanical properties of spider dragline silk.</title>
        <authorList>
            <person name="Kono N."/>
            <person name="Nakamura H."/>
            <person name="Mori M."/>
            <person name="Yoshida Y."/>
            <person name="Ohtoshi R."/>
            <person name="Malay A.D."/>
            <person name="Moran D.A.P."/>
            <person name="Tomita M."/>
            <person name="Numata K."/>
            <person name="Arakawa K."/>
        </authorList>
    </citation>
    <scope>NUCLEOTIDE SEQUENCE</scope>
</reference>
<evidence type="ECO:0000313" key="2">
    <source>
        <dbReference type="EMBL" id="GFT92650.1"/>
    </source>
</evidence>
<organism evidence="2 3">
    <name type="scientific">Nephila pilipes</name>
    <name type="common">Giant wood spider</name>
    <name type="synonym">Nephila maculata</name>
    <dbReference type="NCBI Taxonomy" id="299642"/>
    <lineage>
        <taxon>Eukaryota</taxon>
        <taxon>Metazoa</taxon>
        <taxon>Ecdysozoa</taxon>
        <taxon>Arthropoda</taxon>
        <taxon>Chelicerata</taxon>
        <taxon>Arachnida</taxon>
        <taxon>Araneae</taxon>
        <taxon>Araneomorphae</taxon>
        <taxon>Entelegynae</taxon>
        <taxon>Araneoidea</taxon>
        <taxon>Nephilidae</taxon>
        <taxon>Nephila</taxon>
    </lineage>
</organism>
<keyword evidence="3" id="KW-1185">Reference proteome</keyword>